<name>A0A6C0LNR2_9ZZZZ</name>
<evidence type="ECO:0000313" key="1">
    <source>
        <dbReference type="EMBL" id="QHU32113.1"/>
    </source>
</evidence>
<organism evidence="1">
    <name type="scientific">viral metagenome</name>
    <dbReference type="NCBI Taxonomy" id="1070528"/>
    <lineage>
        <taxon>unclassified sequences</taxon>
        <taxon>metagenomes</taxon>
        <taxon>organismal metagenomes</taxon>
    </lineage>
</organism>
<accession>A0A6C0LNR2</accession>
<protein>
    <submittedName>
        <fullName evidence="1">Uncharacterized protein</fullName>
    </submittedName>
</protein>
<reference evidence="1" key="1">
    <citation type="journal article" date="2020" name="Nature">
        <title>Giant virus diversity and host interactions through global metagenomics.</title>
        <authorList>
            <person name="Schulz F."/>
            <person name="Roux S."/>
            <person name="Paez-Espino D."/>
            <person name="Jungbluth S."/>
            <person name="Walsh D.A."/>
            <person name="Denef V.J."/>
            <person name="McMahon K.D."/>
            <person name="Konstantinidis K.T."/>
            <person name="Eloe-Fadrosh E.A."/>
            <person name="Kyrpides N.C."/>
            <person name="Woyke T."/>
        </authorList>
    </citation>
    <scope>NUCLEOTIDE SEQUENCE</scope>
    <source>
        <strain evidence="1">GVMAG-M-3300027963-9</strain>
    </source>
</reference>
<proteinExistence type="predicted"/>
<dbReference type="AlphaFoldDB" id="A0A6C0LNR2"/>
<dbReference type="EMBL" id="MN740536">
    <property type="protein sequence ID" value="QHU32113.1"/>
    <property type="molecule type" value="Genomic_DNA"/>
</dbReference>
<sequence length="116" mass="13767">MVVYRRWQPLDNKSTIDTGVYIDKWDSGDKMIERWPDGTEFHWLLVHMEVLENGIVEEILEPLEQWDTPKGVVWTERIPLLKGIFTNYEIPGWRIVQEMPPTATATNRPRKHHKSK</sequence>